<dbReference type="GeneID" id="103318606"/>
<organism evidence="3 4">
    <name type="scientific">Prunus mume</name>
    <name type="common">Japanese apricot</name>
    <name type="synonym">Armeniaca mume</name>
    <dbReference type="NCBI Taxonomy" id="102107"/>
    <lineage>
        <taxon>Eukaryota</taxon>
        <taxon>Viridiplantae</taxon>
        <taxon>Streptophyta</taxon>
        <taxon>Embryophyta</taxon>
        <taxon>Tracheophyta</taxon>
        <taxon>Spermatophyta</taxon>
        <taxon>Magnoliopsida</taxon>
        <taxon>eudicotyledons</taxon>
        <taxon>Gunneridae</taxon>
        <taxon>Pentapetalae</taxon>
        <taxon>rosids</taxon>
        <taxon>fabids</taxon>
        <taxon>Rosales</taxon>
        <taxon>Rosaceae</taxon>
        <taxon>Amygdaloideae</taxon>
        <taxon>Amygdaleae</taxon>
        <taxon>Prunus</taxon>
    </lineage>
</organism>
<dbReference type="PROSITE" id="PS50222">
    <property type="entry name" value="EF_HAND_2"/>
    <property type="match status" value="2"/>
</dbReference>
<dbReference type="PANTHER" id="PTHR34574">
    <property type="entry name" value="CALCIUM-BINDING EF-HAND FAMILY PROTEIN-RELATED"/>
    <property type="match status" value="1"/>
</dbReference>
<dbReference type="InterPro" id="IPR018247">
    <property type="entry name" value="EF_Hand_1_Ca_BS"/>
</dbReference>
<dbReference type="InterPro" id="IPR002048">
    <property type="entry name" value="EF_hand_dom"/>
</dbReference>
<dbReference type="SUPFAM" id="SSF47473">
    <property type="entry name" value="EF-hand"/>
    <property type="match status" value="1"/>
</dbReference>
<protein>
    <submittedName>
        <fullName evidence="4">Uncharacterized protein LOC103318606</fullName>
    </submittedName>
</protein>
<dbReference type="Proteomes" id="UP000694861">
    <property type="component" value="Linkage group LG1"/>
</dbReference>
<feature type="domain" description="EF-hand" evidence="2">
    <location>
        <begin position="25"/>
        <end position="60"/>
    </location>
</feature>
<sequence length="140" mass="15180">MSKSAVVLHALNNLTVTRFVEDATSFEKCSKECFGALDADGKGGLSREKLRAGFGKLLPGIGYVSQPKDEINVLHDAIFERFDADKNGVIDCHEFKSLLMETMLAVARGIGGSPVLVALEHGPPHKKGPPPVFYNIKKDL</sequence>
<evidence type="ECO:0000256" key="1">
    <source>
        <dbReference type="ARBA" id="ARBA00022837"/>
    </source>
</evidence>
<feature type="domain" description="EF-hand" evidence="2">
    <location>
        <begin position="76"/>
        <end position="105"/>
    </location>
</feature>
<reference evidence="4" key="2">
    <citation type="submission" date="2025-08" db="UniProtKB">
        <authorList>
            <consortium name="RefSeq"/>
        </authorList>
    </citation>
    <scope>IDENTIFICATION</scope>
</reference>
<reference evidence="3" key="1">
    <citation type="journal article" date="2012" name="Nat. Commun.">
        <title>The genome of Prunus mume.</title>
        <authorList>
            <person name="Zhang Q."/>
            <person name="Chen W."/>
            <person name="Sun L."/>
            <person name="Zhao F."/>
            <person name="Huang B."/>
            <person name="Yang W."/>
            <person name="Tao Y."/>
            <person name="Wang J."/>
            <person name="Yuan Z."/>
            <person name="Fan G."/>
            <person name="Xing Z."/>
            <person name="Han C."/>
            <person name="Pan H."/>
            <person name="Zhong X."/>
            <person name="Shi W."/>
            <person name="Liang X."/>
            <person name="Du D."/>
            <person name="Sun F."/>
            <person name="Xu Z."/>
            <person name="Hao R."/>
            <person name="Lv T."/>
            <person name="Lv Y."/>
            <person name="Zheng Z."/>
            <person name="Sun M."/>
            <person name="Luo L."/>
            <person name="Cai M."/>
            <person name="Gao Y."/>
            <person name="Wang J."/>
            <person name="Yin Y."/>
            <person name="Xu X."/>
            <person name="Cheng T."/>
            <person name="Wang J."/>
        </authorList>
    </citation>
    <scope>NUCLEOTIDE SEQUENCE [LARGE SCALE GENOMIC DNA]</scope>
</reference>
<keyword evidence="1" id="KW-0106">Calcium</keyword>
<dbReference type="Gene3D" id="1.10.238.10">
    <property type="entry name" value="EF-hand"/>
    <property type="match status" value="1"/>
</dbReference>
<dbReference type="SMART" id="SM00054">
    <property type="entry name" value="EFh"/>
    <property type="match status" value="2"/>
</dbReference>
<dbReference type="RefSeq" id="XP_008218228.1">
    <property type="nucleotide sequence ID" value="XM_008220006.2"/>
</dbReference>
<dbReference type="Pfam" id="PF00036">
    <property type="entry name" value="EF-hand_1"/>
    <property type="match status" value="1"/>
</dbReference>
<keyword evidence="3" id="KW-1185">Reference proteome</keyword>
<proteinExistence type="predicted"/>
<name>A0ABM0N1R2_PRUMU</name>
<dbReference type="InterPro" id="IPR011992">
    <property type="entry name" value="EF-hand-dom_pair"/>
</dbReference>
<accession>A0ABM0N1R2</accession>
<gene>
    <name evidence="4" type="primary">LOC103318606</name>
</gene>
<evidence type="ECO:0000313" key="4">
    <source>
        <dbReference type="RefSeq" id="XP_008218228.1"/>
    </source>
</evidence>
<dbReference type="PANTHER" id="PTHR34574:SF12">
    <property type="entry name" value="CALCIUM-BINDING EF HAND FAMILY PROTEIN"/>
    <property type="match status" value="1"/>
</dbReference>
<dbReference type="PROSITE" id="PS00018">
    <property type="entry name" value="EF_HAND_1"/>
    <property type="match status" value="1"/>
</dbReference>
<evidence type="ECO:0000259" key="2">
    <source>
        <dbReference type="PROSITE" id="PS50222"/>
    </source>
</evidence>
<dbReference type="CDD" id="cd00051">
    <property type="entry name" value="EFh"/>
    <property type="match status" value="1"/>
</dbReference>
<evidence type="ECO:0000313" key="3">
    <source>
        <dbReference type="Proteomes" id="UP000694861"/>
    </source>
</evidence>